<keyword evidence="3" id="KW-0238">DNA-binding</keyword>
<accession>A0A9W4X0X2</accession>
<evidence type="ECO:0000256" key="1">
    <source>
        <dbReference type="ARBA" id="ARBA00010923"/>
    </source>
</evidence>
<dbReference type="GO" id="GO:0009307">
    <property type="term" value="P:DNA restriction-modification system"/>
    <property type="evidence" value="ECO:0007669"/>
    <property type="project" value="UniProtKB-KW"/>
</dbReference>
<keyword evidence="2" id="KW-0680">Restriction system</keyword>
<feature type="non-terminal residue" evidence="5">
    <location>
        <position position="1"/>
    </location>
</feature>
<evidence type="ECO:0000256" key="2">
    <source>
        <dbReference type="ARBA" id="ARBA00022747"/>
    </source>
</evidence>
<dbReference type="Pfam" id="PF01420">
    <property type="entry name" value="Methylase_S"/>
    <property type="match status" value="1"/>
</dbReference>
<evidence type="ECO:0000313" key="5">
    <source>
        <dbReference type="EMBL" id="CAI2193935.1"/>
    </source>
</evidence>
<organism evidence="5 6">
    <name type="scientific">Funneliformis geosporum</name>
    <dbReference type="NCBI Taxonomy" id="1117311"/>
    <lineage>
        <taxon>Eukaryota</taxon>
        <taxon>Fungi</taxon>
        <taxon>Fungi incertae sedis</taxon>
        <taxon>Mucoromycota</taxon>
        <taxon>Glomeromycotina</taxon>
        <taxon>Glomeromycetes</taxon>
        <taxon>Glomerales</taxon>
        <taxon>Glomeraceae</taxon>
        <taxon>Funneliformis</taxon>
    </lineage>
</organism>
<gene>
    <name evidence="5" type="ORF">FWILDA_LOCUS16325</name>
</gene>
<dbReference type="Proteomes" id="UP001153678">
    <property type="component" value="Unassembled WGS sequence"/>
</dbReference>
<comment type="similarity">
    <text evidence="1">Belongs to the type-I restriction system S methylase family.</text>
</comment>
<comment type="caution">
    <text evidence="5">The sequence shown here is derived from an EMBL/GenBank/DDBJ whole genome shotgun (WGS) entry which is preliminary data.</text>
</comment>
<dbReference type="OrthoDB" id="10267244at2759"/>
<dbReference type="EMBL" id="CAMKVN010010221">
    <property type="protein sequence ID" value="CAI2193935.1"/>
    <property type="molecule type" value="Genomic_DNA"/>
</dbReference>
<dbReference type="GO" id="GO:0003677">
    <property type="term" value="F:DNA binding"/>
    <property type="evidence" value="ECO:0007669"/>
    <property type="project" value="UniProtKB-KW"/>
</dbReference>
<protein>
    <submittedName>
        <fullName evidence="5">19839_t:CDS:1</fullName>
    </submittedName>
</protein>
<dbReference type="InterPro" id="IPR052021">
    <property type="entry name" value="Type-I_RS_S_subunit"/>
</dbReference>
<dbReference type="PANTHER" id="PTHR30408:SF12">
    <property type="entry name" value="TYPE I RESTRICTION ENZYME MJAVIII SPECIFICITY SUBUNIT"/>
    <property type="match status" value="1"/>
</dbReference>
<dbReference type="SUPFAM" id="SSF116734">
    <property type="entry name" value="DNA methylase specificity domain"/>
    <property type="match status" value="2"/>
</dbReference>
<reference evidence="5" key="1">
    <citation type="submission" date="2022-08" db="EMBL/GenBank/DDBJ databases">
        <authorList>
            <person name="Kallberg Y."/>
            <person name="Tangrot J."/>
            <person name="Rosling A."/>
        </authorList>
    </citation>
    <scope>NUCLEOTIDE SEQUENCE</scope>
    <source>
        <strain evidence="5">Wild A</strain>
    </source>
</reference>
<sequence length="343" mass="39861">TRRKKIEGSNDLDSFLTKYQYLPELLEIAHYFDDQTKIFLNEQLGKKFYKLTMKDIKENDYISLPNIYQQSFFGVENETALEDLIIEINERKGNADVELVPPRHFAYNPARANIGSINFNESQKTGCVSPAYVVFKVASEEKINPRYLFHLLSSEQFKNQVKQICFGTVRQPLKFELFKKKITIPLLSLEEQKKISDVCLINPPKSEIKSEESIQVSFLPMEDCEAYLLYVEPTKTKKLGEIYQNYTYFAENDLLLAKMANSFENGKMSIAKNLKNAGKETIRGTAQQRISSQFVSNYFISVPPLEVQKKFIEEVKQDEKDKEYCLKFIEHQEEKRISVLDSL</sequence>
<dbReference type="InterPro" id="IPR044946">
    <property type="entry name" value="Restrct_endonuc_typeI_TRD_sf"/>
</dbReference>
<keyword evidence="6" id="KW-1185">Reference proteome</keyword>
<evidence type="ECO:0000313" key="6">
    <source>
        <dbReference type="Proteomes" id="UP001153678"/>
    </source>
</evidence>
<dbReference type="InterPro" id="IPR000055">
    <property type="entry name" value="Restrct_endonuc_typeI_TRD"/>
</dbReference>
<dbReference type="AlphaFoldDB" id="A0A9W4X0X2"/>
<proteinExistence type="inferred from homology"/>
<evidence type="ECO:0000256" key="3">
    <source>
        <dbReference type="ARBA" id="ARBA00023125"/>
    </source>
</evidence>
<dbReference type="PANTHER" id="PTHR30408">
    <property type="entry name" value="TYPE-1 RESTRICTION ENZYME ECOKI SPECIFICITY PROTEIN"/>
    <property type="match status" value="1"/>
</dbReference>
<dbReference type="Gene3D" id="3.90.220.20">
    <property type="entry name" value="DNA methylase specificity domains"/>
    <property type="match status" value="1"/>
</dbReference>
<feature type="domain" description="Type I restriction modification DNA specificity" evidence="4">
    <location>
        <begin position="111"/>
        <end position="197"/>
    </location>
</feature>
<name>A0A9W4X0X2_9GLOM</name>
<evidence type="ECO:0000259" key="4">
    <source>
        <dbReference type="Pfam" id="PF01420"/>
    </source>
</evidence>